<dbReference type="EMBL" id="DF968181">
    <property type="protein sequence ID" value="GAP40091.1"/>
    <property type="molecule type" value="Genomic_DNA"/>
</dbReference>
<dbReference type="OrthoDB" id="150880at2"/>
<evidence type="ECO:0000313" key="3">
    <source>
        <dbReference type="EMBL" id="GAP40091.1"/>
    </source>
</evidence>
<accession>A0A0S7BP01</accession>
<name>A0A0S7BP01_9CHLR</name>
<dbReference type="Proteomes" id="UP000053370">
    <property type="component" value="Unassembled WGS sequence"/>
</dbReference>
<reference evidence="3" key="1">
    <citation type="journal article" date="2015" name="Genome Announc.">
        <title>Draft Genome Sequence of Anaerolineae Strain TC1, a Novel Isolate from a Methanogenic Wastewater Treatment System.</title>
        <authorList>
            <person name="Matsuura N."/>
            <person name="Tourlousse D.M."/>
            <person name="Sun L."/>
            <person name="Toyonaga M."/>
            <person name="Kuroda K."/>
            <person name="Ohashi A."/>
            <person name="Cruz R."/>
            <person name="Yamaguchi T."/>
            <person name="Sekiguchi Y."/>
        </authorList>
    </citation>
    <scope>NUCLEOTIDE SEQUENCE [LARGE SCALE GENOMIC DNA]</scope>
    <source>
        <strain evidence="3">TC1</strain>
    </source>
</reference>
<keyword evidence="4" id="KW-1185">Reference proteome</keyword>
<protein>
    <submittedName>
        <fullName evidence="3">CpXC protein</fullName>
    </submittedName>
</protein>
<sequence>MTVIAEPSAGNLAEFGIILQINLMKGAFMAQTTTPCPRCHQQMIADVQQVFDLFQDPAAKERLLSGQVNVAVCPSCGYQSAVGVPVVYHDPEKELFLTYFPSELGLPINEQERILGPMITQVVNRLPPEKKKGYLLRPQSMLTYDTLIEKILEADGITKEMIKDQEKKIALLRRLLTSPEDRIAEIIKQEESLIDQSFFALFSNVQNSAVQSRDEKVLAVLKPIQDALLNQTVYGREVKARAESTQKAIQDIQDLGEQLNRDSLLNLVLNAPDDSYLQTLTGLARNGMDYEFFSKLSARIQAAEGEDNKKYSEIREKLLNLTKKIDQAVAEQMQLRKKVFDEIMKEDDIEQSLLKYARAIDDSFLVIVKTELQNARKNGDFMRSGKIQKILDTVEKMTKPSPEVELLEDLLSKTDEAEVEAAFHENQALVNDEFKAMLGSLIQELSKTQEADPEIIARIRFIQKLTE</sequence>
<keyword evidence="1" id="KW-0175">Coiled coil</keyword>
<dbReference type="InterPro" id="IPR025682">
    <property type="entry name" value="CpXC_dom"/>
</dbReference>
<dbReference type="Pfam" id="PF14353">
    <property type="entry name" value="CpXC"/>
    <property type="match status" value="1"/>
</dbReference>
<gene>
    <name evidence="3" type="ORF">ATC1_1356</name>
</gene>
<evidence type="ECO:0000256" key="1">
    <source>
        <dbReference type="SAM" id="Coils"/>
    </source>
</evidence>
<organism evidence="3">
    <name type="scientific">Flexilinea flocculi</name>
    <dbReference type="NCBI Taxonomy" id="1678840"/>
    <lineage>
        <taxon>Bacteria</taxon>
        <taxon>Bacillati</taxon>
        <taxon>Chloroflexota</taxon>
        <taxon>Anaerolineae</taxon>
        <taxon>Anaerolineales</taxon>
        <taxon>Anaerolineaceae</taxon>
        <taxon>Flexilinea</taxon>
    </lineage>
</organism>
<dbReference type="AlphaFoldDB" id="A0A0S7BP01"/>
<feature type="domain" description="CpXC" evidence="2">
    <location>
        <begin position="35"/>
        <end position="162"/>
    </location>
</feature>
<proteinExistence type="predicted"/>
<feature type="coiled-coil region" evidence="1">
    <location>
        <begin position="311"/>
        <end position="338"/>
    </location>
</feature>
<evidence type="ECO:0000313" key="4">
    <source>
        <dbReference type="Proteomes" id="UP000053370"/>
    </source>
</evidence>
<evidence type="ECO:0000259" key="2">
    <source>
        <dbReference type="Pfam" id="PF14353"/>
    </source>
</evidence>